<dbReference type="Pfam" id="PF25209">
    <property type="entry name" value="Phage_capsid_4"/>
    <property type="match status" value="1"/>
</dbReference>
<protein>
    <submittedName>
        <fullName evidence="1">Bacteriophage Mu, GpT</fullName>
    </submittedName>
</protein>
<reference evidence="1" key="1">
    <citation type="submission" date="2020-04" db="EMBL/GenBank/DDBJ databases">
        <authorList>
            <person name="Chiriac C."/>
            <person name="Salcher M."/>
            <person name="Ghai R."/>
            <person name="Kavagutti S V."/>
        </authorList>
    </citation>
    <scope>NUCLEOTIDE SEQUENCE</scope>
</reference>
<dbReference type="EMBL" id="LR796267">
    <property type="protein sequence ID" value="CAB4132252.1"/>
    <property type="molecule type" value="Genomic_DNA"/>
</dbReference>
<evidence type="ECO:0000313" key="1">
    <source>
        <dbReference type="EMBL" id="CAB4132252.1"/>
    </source>
</evidence>
<sequence length="302" mass="33468">MSIINSGSFAKALWPGVNAWYGKAYNEYETEYDALFDKFTSQKAFEEDVGISSFGLGVQKAEGAPISYDSERQAFITRYQHVVFALGFIITREMMEDDQYDVVGQRKAQGLAFSMRQTKEVIGANVYNRAFNSSYTFGDGKELISNAHVNLKGGTWSNTLATAADLSEAALEQACIDIAGFTNDAGLLIAVRPESLIIPRQLMFEAKRILGTDGRPGTDNNDINAVKAMGLIPKVVTNHFLTDTDAWFIRTNVPHGMKYFERRADQFDMDNDWDTENAKFKATARFSFGATDVRGIYGSPGA</sequence>
<proteinExistence type="predicted"/>
<gene>
    <name evidence="1" type="ORF">UFOVP248_3</name>
</gene>
<name>A0A6J5LF54_9CAUD</name>
<accession>A0A6J5LF54</accession>
<organism evidence="1">
    <name type="scientific">uncultured Caudovirales phage</name>
    <dbReference type="NCBI Taxonomy" id="2100421"/>
    <lineage>
        <taxon>Viruses</taxon>
        <taxon>Duplodnaviria</taxon>
        <taxon>Heunggongvirae</taxon>
        <taxon>Uroviricota</taxon>
        <taxon>Caudoviricetes</taxon>
        <taxon>Peduoviridae</taxon>
        <taxon>Maltschvirus</taxon>
        <taxon>Maltschvirus maltsch</taxon>
    </lineage>
</organism>